<accession>A0A0L0SM99</accession>
<evidence type="ECO:0000313" key="2">
    <source>
        <dbReference type="EMBL" id="KNE63593.1"/>
    </source>
</evidence>
<feature type="compositionally biased region" description="Acidic residues" evidence="1">
    <location>
        <begin position="152"/>
        <end position="165"/>
    </location>
</feature>
<dbReference type="OrthoDB" id="10389153at2759"/>
<name>A0A0L0SM99_ALLM3</name>
<dbReference type="VEuPathDB" id="FungiDB:AMAG_08699"/>
<evidence type="ECO:0000256" key="1">
    <source>
        <dbReference type="SAM" id="MobiDB-lite"/>
    </source>
</evidence>
<feature type="region of interest" description="Disordered" evidence="1">
    <location>
        <begin position="123"/>
        <end position="207"/>
    </location>
</feature>
<feature type="region of interest" description="Disordered" evidence="1">
    <location>
        <begin position="75"/>
        <end position="108"/>
    </location>
</feature>
<feature type="compositionally biased region" description="Low complexity" evidence="1">
    <location>
        <begin position="82"/>
        <end position="94"/>
    </location>
</feature>
<feature type="compositionally biased region" description="Acidic residues" evidence="1">
    <location>
        <begin position="128"/>
        <end position="145"/>
    </location>
</feature>
<protein>
    <submittedName>
        <fullName evidence="2">Uncharacterized protein</fullName>
    </submittedName>
</protein>
<dbReference type="EMBL" id="GG745342">
    <property type="protein sequence ID" value="KNE63593.1"/>
    <property type="molecule type" value="Genomic_DNA"/>
</dbReference>
<dbReference type="AlphaFoldDB" id="A0A0L0SM99"/>
<gene>
    <name evidence="2" type="ORF">AMAG_08699</name>
</gene>
<sequence length="207" mass="22431">MDPVTKAKVHTPACVVAVRVLYDATTTQATTVAVKREWEDEEVDEAKILPPPNAGSQYSGPIVTKSRENPWAANRATKRARGAPSARLAAAGDATGDMTPPREPVHGLQPNMARMMTLHAPLAGPVDVGDEDDEEQPGTDDENDEGNGRPADEDEDEDDGEDEDEAFWRDKDPLTYDVSSESSLLSEGTDEDEAGAPSWRNVKVKMM</sequence>
<evidence type="ECO:0000313" key="3">
    <source>
        <dbReference type="Proteomes" id="UP000054350"/>
    </source>
</evidence>
<reference evidence="3" key="2">
    <citation type="submission" date="2009-11" db="EMBL/GenBank/DDBJ databases">
        <title>The Genome Sequence of Allomyces macrogynus strain ATCC 38327.</title>
        <authorList>
            <consortium name="The Broad Institute Genome Sequencing Platform"/>
            <person name="Russ C."/>
            <person name="Cuomo C."/>
            <person name="Shea T."/>
            <person name="Young S.K."/>
            <person name="Zeng Q."/>
            <person name="Koehrsen M."/>
            <person name="Haas B."/>
            <person name="Borodovsky M."/>
            <person name="Guigo R."/>
            <person name="Alvarado L."/>
            <person name="Berlin A."/>
            <person name="Borenstein D."/>
            <person name="Chen Z."/>
            <person name="Engels R."/>
            <person name="Freedman E."/>
            <person name="Gellesch M."/>
            <person name="Goldberg J."/>
            <person name="Griggs A."/>
            <person name="Gujja S."/>
            <person name="Heiman D."/>
            <person name="Hepburn T."/>
            <person name="Howarth C."/>
            <person name="Jen D."/>
            <person name="Larson L."/>
            <person name="Lewis B."/>
            <person name="Mehta T."/>
            <person name="Park D."/>
            <person name="Pearson M."/>
            <person name="Roberts A."/>
            <person name="Saif S."/>
            <person name="Shenoy N."/>
            <person name="Sisk P."/>
            <person name="Stolte C."/>
            <person name="Sykes S."/>
            <person name="Walk T."/>
            <person name="White J."/>
            <person name="Yandava C."/>
            <person name="Burger G."/>
            <person name="Gray M.W."/>
            <person name="Holland P.W.H."/>
            <person name="King N."/>
            <person name="Lang F.B.F."/>
            <person name="Roger A.J."/>
            <person name="Ruiz-Trillo I."/>
            <person name="Lander E."/>
            <person name="Nusbaum C."/>
        </authorList>
    </citation>
    <scope>NUCLEOTIDE SEQUENCE [LARGE SCALE GENOMIC DNA]</scope>
    <source>
        <strain evidence="3">ATCC 38327</strain>
    </source>
</reference>
<organism evidence="2 3">
    <name type="scientific">Allomyces macrogynus (strain ATCC 38327)</name>
    <name type="common">Allomyces javanicus var. macrogynus</name>
    <dbReference type="NCBI Taxonomy" id="578462"/>
    <lineage>
        <taxon>Eukaryota</taxon>
        <taxon>Fungi</taxon>
        <taxon>Fungi incertae sedis</taxon>
        <taxon>Blastocladiomycota</taxon>
        <taxon>Blastocladiomycetes</taxon>
        <taxon>Blastocladiales</taxon>
        <taxon>Blastocladiaceae</taxon>
        <taxon>Allomyces</taxon>
    </lineage>
</organism>
<dbReference type="Proteomes" id="UP000054350">
    <property type="component" value="Unassembled WGS sequence"/>
</dbReference>
<keyword evidence="3" id="KW-1185">Reference proteome</keyword>
<proteinExistence type="predicted"/>
<feature type="compositionally biased region" description="Polar residues" evidence="1">
    <location>
        <begin position="177"/>
        <end position="186"/>
    </location>
</feature>
<reference evidence="2 3" key="1">
    <citation type="submission" date="2009-11" db="EMBL/GenBank/DDBJ databases">
        <title>Annotation of Allomyces macrogynus ATCC 38327.</title>
        <authorList>
            <consortium name="The Broad Institute Genome Sequencing Platform"/>
            <person name="Russ C."/>
            <person name="Cuomo C."/>
            <person name="Burger G."/>
            <person name="Gray M.W."/>
            <person name="Holland P.W.H."/>
            <person name="King N."/>
            <person name="Lang F.B.F."/>
            <person name="Roger A.J."/>
            <person name="Ruiz-Trillo I."/>
            <person name="Young S.K."/>
            <person name="Zeng Q."/>
            <person name="Gargeya S."/>
            <person name="Fitzgerald M."/>
            <person name="Haas B."/>
            <person name="Abouelleil A."/>
            <person name="Alvarado L."/>
            <person name="Arachchi H.M."/>
            <person name="Berlin A."/>
            <person name="Chapman S.B."/>
            <person name="Gearin G."/>
            <person name="Goldberg J."/>
            <person name="Griggs A."/>
            <person name="Gujja S."/>
            <person name="Hansen M."/>
            <person name="Heiman D."/>
            <person name="Howarth C."/>
            <person name="Larimer J."/>
            <person name="Lui A."/>
            <person name="MacDonald P.J.P."/>
            <person name="McCowen C."/>
            <person name="Montmayeur A."/>
            <person name="Murphy C."/>
            <person name="Neiman D."/>
            <person name="Pearson M."/>
            <person name="Priest M."/>
            <person name="Roberts A."/>
            <person name="Saif S."/>
            <person name="Shea T."/>
            <person name="Sisk P."/>
            <person name="Stolte C."/>
            <person name="Sykes S."/>
            <person name="Wortman J."/>
            <person name="Nusbaum C."/>
            <person name="Birren B."/>
        </authorList>
    </citation>
    <scope>NUCLEOTIDE SEQUENCE [LARGE SCALE GENOMIC DNA]</scope>
    <source>
        <strain evidence="2 3">ATCC 38327</strain>
    </source>
</reference>